<proteinExistence type="predicted"/>
<reference evidence="1 2" key="1">
    <citation type="submission" date="2016-07" db="EMBL/GenBank/DDBJ databases">
        <title>Pervasive Adenine N6-methylation of Active Genes in Fungi.</title>
        <authorList>
            <consortium name="DOE Joint Genome Institute"/>
            <person name="Mondo S.J."/>
            <person name="Dannebaum R.O."/>
            <person name="Kuo R.C."/>
            <person name="Labutti K."/>
            <person name="Haridas S."/>
            <person name="Kuo A."/>
            <person name="Salamov A."/>
            <person name="Ahrendt S.R."/>
            <person name="Lipzen A."/>
            <person name="Sullivan W."/>
            <person name="Andreopoulos W.B."/>
            <person name="Clum A."/>
            <person name="Lindquist E."/>
            <person name="Daum C."/>
            <person name="Ramamoorthy G.K."/>
            <person name="Gryganskyi A."/>
            <person name="Culley D."/>
            <person name="Magnuson J.K."/>
            <person name="James T.Y."/>
            <person name="O'Malley M.A."/>
            <person name="Stajich J.E."/>
            <person name="Spatafora J.W."/>
            <person name="Visel A."/>
            <person name="Grigoriev I.V."/>
        </authorList>
    </citation>
    <scope>NUCLEOTIDE SEQUENCE [LARGE SCALE GENOMIC DNA]</scope>
    <source>
        <strain evidence="1 2">68-887.2</strain>
    </source>
</reference>
<dbReference type="EMBL" id="MCFC01000002">
    <property type="protein sequence ID" value="ORY34882.1"/>
    <property type="molecule type" value="Genomic_DNA"/>
</dbReference>
<protein>
    <submittedName>
        <fullName evidence="1">Uncharacterized protein</fullName>
    </submittedName>
</protein>
<sequence length="166" mass="18864">MALEAPPAFAPPQPTPPNRPRVVELFLGLTVWEAELSLENDTDEILHKVIFETAPVDQPITIYWTNPLDPSSIFEFKIEEQAEYTRELLINEIVTTYTDMWDDLIMVEQIYYAYMERKMVKAVYDRDHKSIRVEFEGDLPCSSLTIGQCATFDAGAVLASEVSVTG</sequence>
<comment type="caution">
    <text evidence="1">The sequence shown here is derived from an EMBL/GenBank/DDBJ whole genome shotgun (WGS) entry which is preliminary data.</text>
</comment>
<organism evidence="1 2">
    <name type="scientific">Naematelia encephala</name>
    <dbReference type="NCBI Taxonomy" id="71784"/>
    <lineage>
        <taxon>Eukaryota</taxon>
        <taxon>Fungi</taxon>
        <taxon>Dikarya</taxon>
        <taxon>Basidiomycota</taxon>
        <taxon>Agaricomycotina</taxon>
        <taxon>Tremellomycetes</taxon>
        <taxon>Tremellales</taxon>
        <taxon>Naemateliaceae</taxon>
        <taxon>Naematelia</taxon>
    </lineage>
</organism>
<dbReference type="AlphaFoldDB" id="A0A1Y2BJD8"/>
<evidence type="ECO:0000313" key="2">
    <source>
        <dbReference type="Proteomes" id="UP000193986"/>
    </source>
</evidence>
<accession>A0A1Y2BJD8</accession>
<dbReference type="Proteomes" id="UP000193986">
    <property type="component" value="Unassembled WGS sequence"/>
</dbReference>
<keyword evidence="2" id="KW-1185">Reference proteome</keyword>
<gene>
    <name evidence="1" type="ORF">BCR39DRAFT_585827</name>
</gene>
<name>A0A1Y2BJD8_9TREE</name>
<dbReference type="InParanoid" id="A0A1Y2BJD8"/>
<evidence type="ECO:0000313" key="1">
    <source>
        <dbReference type="EMBL" id="ORY34882.1"/>
    </source>
</evidence>